<evidence type="ECO:0000256" key="1">
    <source>
        <dbReference type="SAM" id="MobiDB-lite"/>
    </source>
</evidence>
<sequence>MGHSKVVVGMDMMESSSSGAEGRRREGQFQGPKPAGLMVNKMKKEKKKPVIVHLRSPKVIHVKPQEFMALVQHLTGNSATQQHFL</sequence>
<dbReference type="InterPro" id="IPR039607">
    <property type="entry name" value="VQ_8/17/18/20/21/25"/>
</dbReference>
<dbReference type="Pfam" id="PF05678">
    <property type="entry name" value="VQ"/>
    <property type="match status" value="1"/>
</dbReference>
<name>A0ABU6TJ42_9FABA</name>
<feature type="region of interest" description="Disordered" evidence="1">
    <location>
        <begin position="1"/>
        <end position="35"/>
    </location>
</feature>
<evidence type="ECO:0000313" key="4">
    <source>
        <dbReference type="Proteomes" id="UP001341840"/>
    </source>
</evidence>
<comment type="caution">
    <text evidence="3">The sequence shown here is derived from an EMBL/GenBank/DDBJ whole genome shotgun (WGS) entry which is preliminary data.</text>
</comment>
<accession>A0ABU6TJ42</accession>
<dbReference type="PANTHER" id="PTHR33143">
    <property type="entry name" value="F16F4.1 PROTEIN-RELATED"/>
    <property type="match status" value="1"/>
</dbReference>
<feature type="compositionally biased region" description="Low complexity" evidence="1">
    <location>
        <begin position="1"/>
        <end position="20"/>
    </location>
</feature>
<dbReference type="EMBL" id="JASCZI010090945">
    <property type="protein sequence ID" value="MED6147983.1"/>
    <property type="molecule type" value="Genomic_DNA"/>
</dbReference>
<keyword evidence="4" id="KW-1185">Reference proteome</keyword>
<dbReference type="InterPro" id="IPR008889">
    <property type="entry name" value="VQ"/>
</dbReference>
<organism evidence="3 4">
    <name type="scientific">Stylosanthes scabra</name>
    <dbReference type="NCBI Taxonomy" id="79078"/>
    <lineage>
        <taxon>Eukaryota</taxon>
        <taxon>Viridiplantae</taxon>
        <taxon>Streptophyta</taxon>
        <taxon>Embryophyta</taxon>
        <taxon>Tracheophyta</taxon>
        <taxon>Spermatophyta</taxon>
        <taxon>Magnoliopsida</taxon>
        <taxon>eudicotyledons</taxon>
        <taxon>Gunneridae</taxon>
        <taxon>Pentapetalae</taxon>
        <taxon>rosids</taxon>
        <taxon>fabids</taxon>
        <taxon>Fabales</taxon>
        <taxon>Fabaceae</taxon>
        <taxon>Papilionoideae</taxon>
        <taxon>50 kb inversion clade</taxon>
        <taxon>dalbergioids sensu lato</taxon>
        <taxon>Dalbergieae</taxon>
        <taxon>Pterocarpus clade</taxon>
        <taxon>Stylosanthes</taxon>
    </lineage>
</organism>
<gene>
    <name evidence="3" type="ORF">PIB30_048904</name>
</gene>
<proteinExistence type="predicted"/>
<evidence type="ECO:0000259" key="2">
    <source>
        <dbReference type="Pfam" id="PF05678"/>
    </source>
</evidence>
<dbReference type="Proteomes" id="UP001341840">
    <property type="component" value="Unassembled WGS sequence"/>
</dbReference>
<feature type="domain" description="VQ" evidence="2">
    <location>
        <begin position="56"/>
        <end position="80"/>
    </location>
</feature>
<evidence type="ECO:0000313" key="3">
    <source>
        <dbReference type="EMBL" id="MED6147983.1"/>
    </source>
</evidence>
<dbReference type="PANTHER" id="PTHR33143:SF63">
    <property type="entry name" value="F16F4.1 PROTEIN"/>
    <property type="match status" value="1"/>
</dbReference>
<reference evidence="3 4" key="1">
    <citation type="journal article" date="2023" name="Plants (Basel)">
        <title>Bridging the Gap: Combining Genomics and Transcriptomics Approaches to Understand Stylosanthes scabra, an Orphan Legume from the Brazilian Caatinga.</title>
        <authorList>
            <person name="Ferreira-Neto J.R.C."/>
            <person name="da Silva M.D."/>
            <person name="Binneck E."/>
            <person name="de Melo N.F."/>
            <person name="da Silva R.H."/>
            <person name="de Melo A.L.T.M."/>
            <person name="Pandolfi V."/>
            <person name="Bustamante F.O."/>
            <person name="Brasileiro-Vidal A.C."/>
            <person name="Benko-Iseppon A.M."/>
        </authorList>
    </citation>
    <scope>NUCLEOTIDE SEQUENCE [LARGE SCALE GENOMIC DNA]</scope>
    <source>
        <tissue evidence="3">Leaves</tissue>
    </source>
</reference>
<protein>
    <recommendedName>
        <fullName evidence="2">VQ domain-containing protein</fullName>
    </recommendedName>
</protein>